<feature type="transmembrane region" description="Helical" evidence="7">
    <location>
        <begin position="21"/>
        <end position="41"/>
    </location>
</feature>
<dbReference type="Pfam" id="PF02687">
    <property type="entry name" value="FtsX"/>
    <property type="match status" value="1"/>
</dbReference>
<evidence type="ECO:0000259" key="9">
    <source>
        <dbReference type="Pfam" id="PF12704"/>
    </source>
</evidence>
<evidence type="ECO:0000259" key="8">
    <source>
        <dbReference type="Pfam" id="PF02687"/>
    </source>
</evidence>
<evidence type="ECO:0000256" key="1">
    <source>
        <dbReference type="ARBA" id="ARBA00004651"/>
    </source>
</evidence>
<dbReference type="InterPro" id="IPR003838">
    <property type="entry name" value="ABC3_permease_C"/>
</dbReference>
<proteinExistence type="inferred from homology"/>
<organism evidence="10 11">
    <name type="scientific">Candidatus Saganbacteria bacterium</name>
    <dbReference type="NCBI Taxonomy" id="2575572"/>
    <lineage>
        <taxon>Bacteria</taxon>
        <taxon>Bacillati</taxon>
        <taxon>Saganbacteria</taxon>
    </lineage>
</organism>
<keyword evidence="10" id="KW-0547">Nucleotide-binding</keyword>
<dbReference type="Pfam" id="PF12704">
    <property type="entry name" value="MacB_PCD"/>
    <property type="match status" value="1"/>
</dbReference>
<dbReference type="AlphaFoldDB" id="A0A833L1B3"/>
<evidence type="ECO:0000256" key="3">
    <source>
        <dbReference type="ARBA" id="ARBA00022692"/>
    </source>
</evidence>
<feature type="transmembrane region" description="Helical" evidence="7">
    <location>
        <begin position="274"/>
        <end position="301"/>
    </location>
</feature>
<dbReference type="PANTHER" id="PTHR30572">
    <property type="entry name" value="MEMBRANE COMPONENT OF TRANSPORTER-RELATED"/>
    <property type="match status" value="1"/>
</dbReference>
<dbReference type="GO" id="GO:0005524">
    <property type="term" value="F:ATP binding"/>
    <property type="evidence" value="ECO:0007669"/>
    <property type="project" value="UniProtKB-KW"/>
</dbReference>
<evidence type="ECO:0000256" key="6">
    <source>
        <dbReference type="ARBA" id="ARBA00038076"/>
    </source>
</evidence>
<feature type="domain" description="ABC3 transporter permease C-terminal" evidence="8">
    <location>
        <begin position="280"/>
        <end position="393"/>
    </location>
</feature>
<evidence type="ECO:0000313" key="11">
    <source>
        <dbReference type="Proteomes" id="UP000488506"/>
    </source>
</evidence>
<sequence length="400" mass="43935">MFRYYFFESLSALTTNKLRSFLSILGVLIGVAAVIAMLAMGTGAQKQVEKNLAALGTNVLSVRTSSSSRGVALGSDSVTRLTFSDMDALKRIDGVEKVVPYVSGRGQVVYGGRNLNTSIIGTNADYQYVRDSFPRGRFFTEPEMRIRAKVAVLGKQVADQLFMDTNPIGKWIRINRINFLVIGVLPEKGMSGFRNADDQILMPVTTAMQRLLGQEYISNFDIKVKNAESINAVQEEILASIIRLHRISAAQSDQIEVRNMADIQKAAGEMAQTFALLLGSIAAVSLLVGGIGIMNIMLVMVMERTREIGLRKAIGAKKRDILLQFLTESIIICTFGGIFGILIGVIISWAISFFAGWAIVISSWSIILAFSFSLVIGLIFGLWPAWEASKLQPIQALRYE</sequence>
<dbReference type="GO" id="GO:0022857">
    <property type="term" value="F:transmembrane transporter activity"/>
    <property type="evidence" value="ECO:0007669"/>
    <property type="project" value="TreeGrafter"/>
</dbReference>
<keyword evidence="2" id="KW-1003">Cell membrane</keyword>
<keyword evidence="3 7" id="KW-0812">Transmembrane</keyword>
<dbReference type="InterPro" id="IPR025857">
    <property type="entry name" value="MacB_PCD"/>
</dbReference>
<feature type="domain" description="MacB-like periplasmic core" evidence="9">
    <location>
        <begin position="20"/>
        <end position="238"/>
    </location>
</feature>
<protein>
    <submittedName>
        <fullName evidence="10">Macrolide transport system ATP-binding/permease protein</fullName>
    </submittedName>
</protein>
<dbReference type="Proteomes" id="UP000488506">
    <property type="component" value="Unassembled WGS sequence"/>
</dbReference>
<name>A0A833L1B3_UNCSA</name>
<dbReference type="GO" id="GO:0005886">
    <property type="term" value="C:plasma membrane"/>
    <property type="evidence" value="ECO:0007669"/>
    <property type="project" value="UniProtKB-SubCell"/>
</dbReference>
<evidence type="ECO:0000256" key="7">
    <source>
        <dbReference type="SAM" id="Phobius"/>
    </source>
</evidence>
<gene>
    <name evidence="10" type="ORF">FD145_621</name>
</gene>
<comment type="subcellular location">
    <subcellularLocation>
        <location evidence="1">Cell membrane</location>
        <topology evidence="1">Multi-pass membrane protein</topology>
    </subcellularLocation>
</comment>
<dbReference type="PANTHER" id="PTHR30572:SF4">
    <property type="entry name" value="ABC TRANSPORTER PERMEASE YTRF"/>
    <property type="match status" value="1"/>
</dbReference>
<reference evidence="10 11" key="1">
    <citation type="submission" date="2019-12" db="EMBL/GenBank/DDBJ databases">
        <authorList>
            <person name="Wolfe R."/>
            <person name="Danczak R."/>
            <person name="Wilkins M."/>
        </authorList>
    </citation>
    <scope>NUCLEOTIDE SEQUENCE [LARGE SCALE GENOMIC DNA]</scope>
    <source>
        <strain evidence="10">X2_MaxBin.013</strain>
    </source>
</reference>
<keyword evidence="10" id="KW-0067">ATP-binding</keyword>
<keyword evidence="4 7" id="KW-1133">Transmembrane helix</keyword>
<evidence type="ECO:0000256" key="2">
    <source>
        <dbReference type="ARBA" id="ARBA00022475"/>
    </source>
</evidence>
<accession>A0A833L1B3</accession>
<comment type="caution">
    <text evidence="10">The sequence shown here is derived from an EMBL/GenBank/DDBJ whole genome shotgun (WGS) entry which is preliminary data.</text>
</comment>
<keyword evidence="5 7" id="KW-0472">Membrane</keyword>
<evidence type="ECO:0000256" key="4">
    <source>
        <dbReference type="ARBA" id="ARBA00022989"/>
    </source>
</evidence>
<dbReference type="EMBL" id="WPAF01000008">
    <property type="protein sequence ID" value="KAF0134396.1"/>
    <property type="molecule type" value="Genomic_DNA"/>
</dbReference>
<comment type="similarity">
    <text evidence="6">Belongs to the ABC-4 integral membrane protein family.</text>
</comment>
<dbReference type="InterPro" id="IPR050250">
    <property type="entry name" value="Macrolide_Exporter_MacB"/>
</dbReference>
<evidence type="ECO:0000256" key="5">
    <source>
        <dbReference type="ARBA" id="ARBA00023136"/>
    </source>
</evidence>
<feature type="transmembrane region" description="Helical" evidence="7">
    <location>
        <begin position="322"/>
        <end position="351"/>
    </location>
</feature>
<evidence type="ECO:0000313" key="10">
    <source>
        <dbReference type="EMBL" id="KAF0134396.1"/>
    </source>
</evidence>
<feature type="transmembrane region" description="Helical" evidence="7">
    <location>
        <begin position="357"/>
        <end position="383"/>
    </location>
</feature>